<evidence type="ECO:0000313" key="10">
    <source>
        <dbReference type="Proteomes" id="UP000828390"/>
    </source>
</evidence>
<keyword evidence="10" id="KW-1185">Reference proteome</keyword>
<dbReference type="PROSITE" id="PS50268">
    <property type="entry name" value="CADHERIN_2"/>
    <property type="match status" value="2"/>
</dbReference>
<feature type="region of interest" description="Disordered" evidence="6">
    <location>
        <begin position="414"/>
        <end position="442"/>
    </location>
</feature>
<evidence type="ECO:0000259" key="8">
    <source>
        <dbReference type="PROSITE" id="PS50268"/>
    </source>
</evidence>
<dbReference type="CDD" id="cd11304">
    <property type="entry name" value="Cadherin_repeat"/>
    <property type="match status" value="2"/>
</dbReference>
<name>A0A9D4G2X2_DREPO</name>
<dbReference type="OrthoDB" id="6096059at2759"/>
<evidence type="ECO:0000256" key="7">
    <source>
        <dbReference type="SAM" id="Phobius"/>
    </source>
</evidence>
<accession>A0A9D4G2X2</accession>
<feature type="domain" description="Cadherin" evidence="8">
    <location>
        <begin position="53"/>
        <end position="165"/>
    </location>
</feature>
<dbReference type="InterPro" id="IPR050174">
    <property type="entry name" value="Protocadherin/Cadherin-CA"/>
</dbReference>
<dbReference type="InterPro" id="IPR002126">
    <property type="entry name" value="Cadherin-like_dom"/>
</dbReference>
<evidence type="ECO:0000256" key="5">
    <source>
        <dbReference type="PROSITE-ProRule" id="PRU00043"/>
    </source>
</evidence>
<evidence type="ECO:0000256" key="6">
    <source>
        <dbReference type="SAM" id="MobiDB-lite"/>
    </source>
</evidence>
<dbReference type="Proteomes" id="UP000828390">
    <property type="component" value="Unassembled WGS sequence"/>
</dbReference>
<keyword evidence="5" id="KW-0106">Calcium</keyword>
<dbReference type="SMART" id="SM00112">
    <property type="entry name" value="CA"/>
    <property type="match status" value="2"/>
</dbReference>
<feature type="transmembrane region" description="Helical" evidence="7">
    <location>
        <begin position="306"/>
        <end position="331"/>
    </location>
</feature>
<protein>
    <recommendedName>
        <fullName evidence="8">Cadherin domain-containing protein</fullName>
    </recommendedName>
</protein>
<evidence type="ECO:0000313" key="9">
    <source>
        <dbReference type="EMBL" id="KAH3809281.1"/>
    </source>
</evidence>
<dbReference type="EMBL" id="JAIWYP010000006">
    <property type="protein sequence ID" value="KAH3809281.1"/>
    <property type="molecule type" value="Genomic_DNA"/>
</dbReference>
<evidence type="ECO:0000256" key="1">
    <source>
        <dbReference type="ARBA" id="ARBA00004167"/>
    </source>
</evidence>
<keyword evidence="2 7" id="KW-0812">Transmembrane</keyword>
<keyword evidence="3 7" id="KW-1133">Transmembrane helix</keyword>
<sequence>MKQIKHYENKHGRGYYTTSLGTTNITLKITCDQSSHTLHVSVVPINEFPPYFFARPYNITIPENNQIGAAVFEVKSKMRDFDIPADAIKEFRLDQYLILQYDGRRYFAINSSTGVIASRNTIDYDTMGRTKFLMLKIVAVDVDGQEEFTTLNITIMDVDDLPPRFLRKQCDDVTTTCDVTIYTAEIDRHFQGSLDVRPVHVSARDGDVGLNYDVTYTIEPDDGVVDINNFTGVLTVTSAFENVKNMTSGEILTLTFNIMATESSKRKRNASVPLTLRVFHEFPMSPPTFPSTTAPAKENGDNDNSLILVIEITVPCVVVVVVCVCLIVFLVRHRLAKASQTKYAIKEVEKSRSLHRRSISMLSSTPINPYDLARAYPKLSIDVISEETEKPLNDDYSKLRYSLNDYADVTDTLTPTPSSSGMVASQEISSENGGGGDVTESTTTSLGQLYSVVDKRKQREKIIGAMCANAADVVDSTTAGVVDCDVTGYEDVGVGRYIVDGVNAFVERDGTCNVVTDVESGVADDFNNDVESDVNNEDVADDVNNVDAMSEEHNVGKESMTWHEASNYNHDFGDDGNDLY</sequence>
<dbReference type="GO" id="GO:0005509">
    <property type="term" value="F:calcium ion binding"/>
    <property type="evidence" value="ECO:0007669"/>
    <property type="project" value="UniProtKB-UniRule"/>
</dbReference>
<keyword evidence="4" id="KW-0325">Glycoprotein</keyword>
<keyword evidence="7" id="KW-0472">Membrane</keyword>
<dbReference type="GO" id="GO:0007156">
    <property type="term" value="P:homophilic cell adhesion via plasma membrane adhesion molecules"/>
    <property type="evidence" value="ECO:0007669"/>
    <property type="project" value="InterPro"/>
</dbReference>
<dbReference type="InterPro" id="IPR015919">
    <property type="entry name" value="Cadherin-like_sf"/>
</dbReference>
<dbReference type="GO" id="GO:0005886">
    <property type="term" value="C:plasma membrane"/>
    <property type="evidence" value="ECO:0007669"/>
    <property type="project" value="TreeGrafter"/>
</dbReference>
<dbReference type="PANTHER" id="PTHR24028">
    <property type="entry name" value="CADHERIN-87A"/>
    <property type="match status" value="1"/>
</dbReference>
<organism evidence="9 10">
    <name type="scientific">Dreissena polymorpha</name>
    <name type="common">Zebra mussel</name>
    <name type="synonym">Mytilus polymorpha</name>
    <dbReference type="NCBI Taxonomy" id="45954"/>
    <lineage>
        <taxon>Eukaryota</taxon>
        <taxon>Metazoa</taxon>
        <taxon>Spiralia</taxon>
        <taxon>Lophotrochozoa</taxon>
        <taxon>Mollusca</taxon>
        <taxon>Bivalvia</taxon>
        <taxon>Autobranchia</taxon>
        <taxon>Heteroconchia</taxon>
        <taxon>Euheterodonta</taxon>
        <taxon>Imparidentia</taxon>
        <taxon>Neoheterodontei</taxon>
        <taxon>Myida</taxon>
        <taxon>Dreissenoidea</taxon>
        <taxon>Dreissenidae</taxon>
        <taxon>Dreissena</taxon>
    </lineage>
</organism>
<dbReference type="PANTHER" id="PTHR24028:SF328">
    <property type="entry name" value="CADHERIN-3"/>
    <property type="match status" value="1"/>
</dbReference>
<reference evidence="9" key="2">
    <citation type="submission" date="2020-11" db="EMBL/GenBank/DDBJ databases">
        <authorList>
            <person name="McCartney M.A."/>
            <person name="Auch B."/>
            <person name="Kono T."/>
            <person name="Mallez S."/>
            <person name="Becker A."/>
            <person name="Gohl D.M."/>
            <person name="Silverstein K.A.T."/>
            <person name="Koren S."/>
            <person name="Bechman K.B."/>
            <person name="Herman A."/>
            <person name="Abrahante J.E."/>
            <person name="Garbe J."/>
        </authorList>
    </citation>
    <scope>NUCLEOTIDE SEQUENCE</scope>
    <source>
        <strain evidence="9">Duluth1</strain>
        <tissue evidence="9">Whole animal</tissue>
    </source>
</reference>
<proteinExistence type="predicted"/>
<comment type="subcellular location">
    <subcellularLocation>
        <location evidence="1">Membrane</location>
        <topology evidence="1">Single-pass membrane protein</topology>
    </subcellularLocation>
</comment>
<evidence type="ECO:0000256" key="2">
    <source>
        <dbReference type="ARBA" id="ARBA00022692"/>
    </source>
</evidence>
<comment type="caution">
    <text evidence="9">The sequence shown here is derived from an EMBL/GenBank/DDBJ whole genome shotgun (WGS) entry which is preliminary data.</text>
</comment>
<dbReference type="SUPFAM" id="SSF49313">
    <property type="entry name" value="Cadherin-like"/>
    <property type="match status" value="2"/>
</dbReference>
<dbReference type="Gene3D" id="2.60.40.60">
    <property type="entry name" value="Cadherins"/>
    <property type="match status" value="2"/>
</dbReference>
<reference evidence="9" key="1">
    <citation type="journal article" date="2019" name="bioRxiv">
        <title>The Genome of the Zebra Mussel, Dreissena polymorpha: A Resource for Invasive Species Research.</title>
        <authorList>
            <person name="McCartney M.A."/>
            <person name="Auch B."/>
            <person name="Kono T."/>
            <person name="Mallez S."/>
            <person name="Zhang Y."/>
            <person name="Obille A."/>
            <person name="Becker A."/>
            <person name="Abrahante J.E."/>
            <person name="Garbe J."/>
            <person name="Badalamenti J.P."/>
            <person name="Herman A."/>
            <person name="Mangelson H."/>
            <person name="Liachko I."/>
            <person name="Sullivan S."/>
            <person name="Sone E.D."/>
            <person name="Koren S."/>
            <person name="Silverstein K.A.T."/>
            <person name="Beckman K.B."/>
            <person name="Gohl D.M."/>
        </authorList>
    </citation>
    <scope>NUCLEOTIDE SEQUENCE</scope>
    <source>
        <strain evidence="9">Duluth1</strain>
        <tissue evidence="9">Whole animal</tissue>
    </source>
</reference>
<evidence type="ECO:0000256" key="4">
    <source>
        <dbReference type="ARBA" id="ARBA00023180"/>
    </source>
</evidence>
<evidence type="ECO:0000256" key="3">
    <source>
        <dbReference type="ARBA" id="ARBA00022989"/>
    </source>
</evidence>
<feature type="domain" description="Cadherin" evidence="8">
    <location>
        <begin position="178"/>
        <end position="289"/>
    </location>
</feature>
<feature type="compositionally biased region" description="Polar residues" evidence="6">
    <location>
        <begin position="414"/>
        <end position="431"/>
    </location>
</feature>
<dbReference type="AlphaFoldDB" id="A0A9D4G2X2"/>
<gene>
    <name evidence="9" type="ORF">DPMN_137643</name>
</gene>